<dbReference type="EMBL" id="JAAGAX010000012">
    <property type="protein sequence ID" value="KAF2297290.1"/>
    <property type="molecule type" value="Genomic_DNA"/>
</dbReference>
<reference evidence="1 2" key="1">
    <citation type="journal article" date="2020" name="Mol. Plant">
        <title>The Chromosome-Based Rubber Tree Genome Provides New Insights into Spurge Genome Evolution and Rubber Biosynthesis.</title>
        <authorList>
            <person name="Liu J."/>
            <person name="Shi C."/>
            <person name="Shi C.C."/>
            <person name="Li W."/>
            <person name="Zhang Q.J."/>
            <person name="Zhang Y."/>
            <person name="Li K."/>
            <person name="Lu H.F."/>
            <person name="Shi C."/>
            <person name="Zhu S.T."/>
            <person name="Xiao Z.Y."/>
            <person name="Nan H."/>
            <person name="Yue Y."/>
            <person name="Zhu X.G."/>
            <person name="Wu Y."/>
            <person name="Hong X.N."/>
            <person name="Fan G.Y."/>
            <person name="Tong Y."/>
            <person name="Zhang D."/>
            <person name="Mao C.L."/>
            <person name="Liu Y.L."/>
            <person name="Hao S.J."/>
            <person name="Liu W.Q."/>
            <person name="Lv M.Q."/>
            <person name="Zhang H.B."/>
            <person name="Liu Y."/>
            <person name="Hu-Tang G.R."/>
            <person name="Wang J.P."/>
            <person name="Wang J.H."/>
            <person name="Sun Y.H."/>
            <person name="Ni S.B."/>
            <person name="Chen W.B."/>
            <person name="Zhang X.C."/>
            <person name="Jiao Y.N."/>
            <person name="Eichler E.E."/>
            <person name="Li G.H."/>
            <person name="Liu X."/>
            <person name="Gao L.Z."/>
        </authorList>
    </citation>
    <scope>NUCLEOTIDE SEQUENCE [LARGE SCALE GENOMIC DNA]</scope>
    <source>
        <strain evidence="2">cv. GT1</strain>
        <tissue evidence="1">Leaf</tissue>
    </source>
</reference>
<comment type="caution">
    <text evidence="1">The sequence shown here is derived from an EMBL/GenBank/DDBJ whole genome shotgun (WGS) entry which is preliminary data.</text>
</comment>
<accession>A0A6A6L798</accession>
<organism evidence="1 2">
    <name type="scientific">Hevea brasiliensis</name>
    <name type="common">Para rubber tree</name>
    <name type="synonym">Siphonia brasiliensis</name>
    <dbReference type="NCBI Taxonomy" id="3981"/>
    <lineage>
        <taxon>Eukaryota</taxon>
        <taxon>Viridiplantae</taxon>
        <taxon>Streptophyta</taxon>
        <taxon>Embryophyta</taxon>
        <taxon>Tracheophyta</taxon>
        <taxon>Spermatophyta</taxon>
        <taxon>Magnoliopsida</taxon>
        <taxon>eudicotyledons</taxon>
        <taxon>Gunneridae</taxon>
        <taxon>Pentapetalae</taxon>
        <taxon>rosids</taxon>
        <taxon>fabids</taxon>
        <taxon>Malpighiales</taxon>
        <taxon>Euphorbiaceae</taxon>
        <taxon>Crotonoideae</taxon>
        <taxon>Micrandreae</taxon>
        <taxon>Hevea</taxon>
    </lineage>
</organism>
<proteinExistence type="predicted"/>
<evidence type="ECO:0000313" key="1">
    <source>
        <dbReference type="EMBL" id="KAF2297290.1"/>
    </source>
</evidence>
<protein>
    <submittedName>
        <fullName evidence="1">Uncharacterized protein</fullName>
    </submittedName>
</protein>
<evidence type="ECO:0000313" key="2">
    <source>
        <dbReference type="Proteomes" id="UP000467840"/>
    </source>
</evidence>
<dbReference type="Proteomes" id="UP000467840">
    <property type="component" value="Chromosome 18"/>
</dbReference>
<gene>
    <name evidence="1" type="ORF">GH714_020750</name>
</gene>
<name>A0A6A6L798_HEVBR</name>
<keyword evidence="2" id="KW-1185">Reference proteome</keyword>
<sequence length="102" mass="10936">MVSEHRTMPPNVVGSRVPPLPLEEVADHELHECREEHGDFTFYGVLSVAYSAPPPPRPPTSIVALLVPLVAPPVPPSATPLMPPIVLATPFQLNPDLGAFMA</sequence>
<dbReference type="AlphaFoldDB" id="A0A6A6L798"/>